<gene>
    <name evidence="1" type="ORF">PXEA_LOCUS3331</name>
</gene>
<name>A0A448WEK5_9PLAT</name>
<keyword evidence="2" id="KW-1185">Reference proteome</keyword>
<comment type="caution">
    <text evidence="1">The sequence shown here is derived from an EMBL/GenBank/DDBJ whole genome shotgun (WGS) entry which is preliminary data.</text>
</comment>
<protein>
    <submittedName>
        <fullName evidence="1">Uncharacterized protein</fullName>
    </submittedName>
</protein>
<proteinExistence type="predicted"/>
<reference evidence="1" key="1">
    <citation type="submission" date="2018-11" db="EMBL/GenBank/DDBJ databases">
        <authorList>
            <consortium name="Pathogen Informatics"/>
        </authorList>
    </citation>
    <scope>NUCLEOTIDE SEQUENCE</scope>
</reference>
<evidence type="ECO:0000313" key="1">
    <source>
        <dbReference type="EMBL" id="VEL09891.1"/>
    </source>
</evidence>
<evidence type="ECO:0000313" key="2">
    <source>
        <dbReference type="Proteomes" id="UP000784294"/>
    </source>
</evidence>
<organism evidence="1 2">
    <name type="scientific">Protopolystoma xenopodis</name>
    <dbReference type="NCBI Taxonomy" id="117903"/>
    <lineage>
        <taxon>Eukaryota</taxon>
        <taxon>Metazoa</taxon>
        <taxon>Spiralia</taxon>
        <taxon>Lophotrochozoa</taxon>
        <taxon>Platyhelminthes</taxon>
        <taxon>Monogenea</taxon>
        <taxon>Polyopisthocotylea</taxon>
        <taxon>Polystomatidea</taxon>
        <taxon>Polystomatidae</taxon>
        <taxon>Protopolystoma</taxon>
    </lineage>
</organism>
<dbReference type="AlphaFoldDB" id="A0A448WEK5"/>
<dbReference type="Proteomes" id="UP000784294">
    <property type="component" value="Unassembled WGS sequence"/>
</dbReference>
<accession>A0A448WEK5</accession>
<dbReference type="EMBL" id="CAAALY010007506">
    <property type="protein sequence ID" value="VEL09891.1"/>
    <property type="molecule type" value="Genomic_DNA"/>
</dbReference>
<sequence length="71" mass="8253">MKLFRITASRPTSWPPSSQLPFVSDSLRRVYDRHLAPGLTDLVTGLTSVYLVSYRHEVADFVYEMKMLFEE</sequence>